<dbReference type="SUPFAM" id="SSF51197">
    <property type="entry name" value="Clavaminate synthase-like"/>
    <property type="match status" value="1"/>
</dbReference>
<keyword evidence="6" id="KW-0408">Iron</keyword>
<keyword evidence="9" id="KW-1185">Reference proteome</keyword>
<evidence type="ECO:0000259" key="7">
    <source>
        <dbReference type="PROSITE" id="PS51471"/>
    </source>
</evidence>
<dbReference type="AlphaFoldDB" id="A0A3N7J715"/>
<protein>
    <submittedName>
        <fullName evidence="8">Iron-regulated protein</fullName>
    </submittedName>
</protein>
<proteinExistence type="predicted"/>
<sequence>MNVHPLGGGVFTITDFLSDDECSRYIALSEAMGYEEASMGPAGREVIFKEHRNNDRIVFDRADIAQELFEKARASLPAELDGWRLSGFNERMRFYRYDQQQYFKWHRDGTFRRSDQEESFLTFMMYLNDGFEGGDTQFQWDSVKPQRGMALVFPHRLSHQGSPVISGVKYVLRTDVMYSSPAPVQPAGG</sequence>
<dbReference type="InterPro" id="IPR044862">
    <property type="entry name" value="Pro_4_hyd_alph_FE2OG_OXY"/>
</dbReference>
<evidence type="ECO:0000256" key="6">
    <source>
        <dbReference type="ARBA" id="ARBA00023004"/>
    </source>
</evidence>
<evidence type="ECO:0000256" key="5">
    <source>
        <dbReference type="ARBA" id="ARBA00023002"/>
    </source>
</evidence>
<evidence type="ECO:0000256" key="3">
    <source>
        <dbReference type="ARBA" id="ARBA00022896"/>
    </source>
</evidence>
<evidence type="ECO:0000256" key="4">
    <source>
        <dbReference type="ARBA" id="ARBA00022964"/>
    </source>
</evidence>
<name>A0A3N7J715_9BURK</name>
<dbReference type="RefSeq" id="WP_124539272.1">
    <property type="nucleotide sequence ID" value="NZ_QUSW01000001.1"/>
</dbReference>
<dbReference type="Proteomes" id="UP000267464">
    <property type="component" value="Unassembled WGS sequence"/>
</dbReference>
<dbReference type="PANTHER" id="PTHR10869:SF246">
    <property type="entry name" value="TRANSMEMBRANE PROLYL 4-HYDROXYLASE"/>
    <property type="match status" value="1"/>
</dbReference>
<keyword evidence="2" id="KW-0479">Metal-binding</keyword>
<evidence type="ECO:0000313" key="8">
    <source>
        <dbReference type="EMBL" id="RQP26582.1"/>
    </source>
</evidence>
<reference evidence="8 9" key="2">
    <citation type="submission" date="2018-12" db="EMBL/GenBank/DDBJ databases">
        <title>Rhizobacter gummiphilus sp. nov., a rubber-degrading bacterium isolated from the soil of a botanical garden in Japan.</title>
        <authorList>
            <person name="Shunsuke S.S."/>
        </authorList>
    </citation>
    <scope>NUCLEOTIDE SEQUENCE [LARGE SCALE GENOMIC DNA]</scope>
    <source>
        <strain evidence="8 9">S-16</strain>
    </source>
</reference>
<dbReference type="GO" id="GO:0004656">
    <property type="term" value="F:procollagen-proline 4-dioxygenase activity"/>
    <property type="evidence" value="ECO:0007669"/>
    <property type="project" value="TreeGrafter"/>
</dbReference>
<evidence type="ECO:0000256" key="2">
    <source>
        <dbReference type="ARBA" id="ARBA00022723"/>
    </source>
</evidence>
<dbReference type="GO" id="GO:0005506">
    <property type="term" value="F:iron ion binding"/>
    <property type="evidence" value="ECO:0007669"/>
    <property type="project" value="InterPro"/>
</dbReference>
<dbReference type="EMBL" id="QUSW01000001">
    <property type="protein sequence ID" value="RQP26582.1"/>
    <property type="molecule type" value="Genomic_DNA"/>
</dbReference>
<dbReference type="SMART" id="SM00702">
    <property type="entry name" value="P4Hc"/>
    <property type="match status" value="1"/>
</dbReference>
<dbReference type="PROSITE" id="PS51471">
    <property type="entry name" value="FE2OG_OXY"/>
    <property type="match status" value="1"/>
</dbReference>
<dbReference type="InterPro" id="IPR045054">
    <property type="entry name" value="P4HA-like"/>
</dbReference>
<dbReference type="InterPro" id="IPR006620">
    <property type="entry name" value="Pro_4_hyd_alph"/>
</dbReference>
<gene>
    <name evidence="8" type="ORF">DZC73_06170</name>
</gene>
<dbReference type="Pfam" id="PF13640">
    <property type="entry name" value="2OG-FeII_Oxy_3"/>
    <property type="match status" value="1"/>
</dbReference>
<dbReference type="OrthoDB" id="269774at2"/>
<reference evidence="8 9" key="1">
    <citation type="submission" date="2018-08" db="EMBL/GenBank/DDBJ databases">
        <authorList>
            <person name="Khan S.A."/>
            <person name="Jeon C.O."/>
            <person name="Chun B.H."/>
            <person name="Jeong S.E."/>
        </authorList>
    </citation>
    <scope>NUCLEOTIDE SEQUENCE [LARGE SCALE GENOMIC DNA]</scope>
    <source>
        <strain evidence="8 9">S-16</strain>
    </source>
</reference>
<accession>A0A3N7J715</accession>
<dbReference type="InterPro" id="IPR005123">
    <property type="entry name" value="Oxoglu/Fe-dep_dioxygenase_dom"/>
</dbReference>
<keyword evidence="4" id="KW-0223">Dioxygenase</keyword>
<comment type="cofactor">
    <cofactor evidence="1">
        <name>L-ascorbate</name>
        <dbReference type="ChEBI" id="CHEBI:38290"/>
    </cofactor>
</comment>
<keyword evidence="3" id="KW-0847">Vitamin C</keyword>
<dbReference type="GO" id="GO:0031418">
    <property type="term" value="F:L-ascorbic acid binding"/>
    <property type="evidence" value="ECO:0007669"/>
    <property type="project" value="UniProtKB-KW"/>
</dbReference>
<evidence type="ECO:0000313" key="9">
    <source>
        <dbReference type="Proteomes" id="UP000267464"/>
    </source>
</evidence>
<dbReference type="Gene3D" id="2.60.120.620">
    <property type="entry name" value="q2cbj1_9rhob like domain"/>
    <property type="match status" value="1"/>
</dbReference>
<feature type="domain" description="Fe2OG dioxygenase" evidence="7">
    <location>
        <begin position="88"/>
        <end position="178"/>
    </location>
</feature>
<organism evidence="8 9">
    <name type="scientific">Piscinibacter terrae</name>
    <dbReference type="NCBI Taxonomy" id="2496871"/>
    <lineage>
        <taxon>Bacteria</taxon>
        <taxon>Pseudomonadati</taxon>
        <taxon>Pseudomonadota</taxon>
        <taxon>Betaproteobacteria</taxon>
        <taxon>Burkholderiales</taxon>
        <taxon>Sphaerotilaceae</taxon>
        <taxon>Piscinibacter</taxon>
    </lineage>
</organism>
<evidence type="ECO:0000256" key="1">
    <source>
        <dbReference type="ARBA" id="ARBA00001961"/>
    </source>
</evidence>
<dbReference type="PANTHER" id="PTHR10869">
    <property type="entry name" value="PROLYL 4-HYDROXYLASE ALPHA SUBUNIT"/>
    <property type="match status" value="1"/>
</dbReference>
<comment type="caution">
    <text evidence="8">The sequence shown here is derived from an EMBL/GenBank/DDBJ whole genome shotgun (WGS) entry which is preliminary data.</text>
</comment>
<keyword evidence="5" id="KW-0560">Oxidoreductase</keyword>